<name>A0A9W8BNB1_9FUNG</name>
<evidence type="ECO:0000313" key="1">
    <source>
        <dbReference type="EMBL" id="KAJ2007733.1"/>
    </source>
</evidence>
<dbReference type="EMBL" id="JANBQF010000019">
    <property type="protein sequence ID" value="KAJ2007733.1"/>
    <property type="molecule type" value="Genomic_DNA"/>
</dbReference>
<proteinExistence type="predicted"/>
<keyword evidence="2" id="KW-1185">Reference proteome</keyword>
<comment type="caution">
    <text evidence="1">The sequence shown here is derived from an EMBL/GenBank/DDBJ whole genome shotgun (WGS) entry which is preliminary data.</text>
</comment>
<dbReference type="Gene3D" id="1.25.40.710">
    <property type="match status" value="1"/>
</dbReference>
<sequence length="201" mass="22012">MIVLCETENPNNEIIFIHGRAGCHQFWHVATHRVSDGRVAAALKQQADSAKARLVAALTAKCRALDSLATQTLVANLSTAASDASGEFVDIEAEEEGGSIEKLERAVAELARWTDKKAQADNIEYLVASLPLLVAKQHYGKALQPVLKWLASAPLQKSNAAERKTMAELRDLLLAKLQWSLWTGHFRELALVESPSVYEAL</sequence>
<accession>A0A9W8BNB1</accession>
<protein>
    <submittedName>
        <fullName evidence="1">Uncharacterized protein</fullName>
    </submittedName>
</protein>
<dbReference type="InterPro" id="IPR046939">
    <property type="entry name" value="TPPII_C_sf"/>
</dbReference>
<dbReference type="OrthoDB" id="5584694at2759"/>
<dbReference type="Proteomes" id="UP001150907">
    <property type="component" value="Unassembled WGS sequence"/>
</dbReference>
<reference evidence="1" key="1">
    <citation type="submission" date="2022-07" db="EMBL/GenBank/DDBJ databases">
        <title>Phylogenomic reconstructions and comparative analyses of Kickxellomycotina fungi.</title>
        <authorList>
            <person name="Reynolds N.K."/>
            <person name="Stajich J.E."/>
            <person name="Barry K."/>
            <person name="Grigoriev I.V."/>
            <person name="Crous P."/>
            <person name="Smith M.E."/>
        </authorList>
    </citation>
    <scope>NUCLEOTIDE SEQUENCE</scope>
    <source>
        <strain evidence="1">IMI 214461</strain>
    </source>
</reference>
<evidence type="ECO:0000313" key="2">
    <source>
        <dbReference type="Proteomes" id="UP001150907"/>
    </source>
</evidence>
<organism evidence="1 2">
    <name type="scientific">Coemansia thaxteri</name>
    <dbReference type="NCBI Taxonomy" id="2663907"/>
    <lineage>
        <taxon>Eukaryota</taxon>
        <taxon>Fungi</taxon>
        <taxon>Fungi incertae sedis</taxon>
        <taxon>Zoopagomycota</taxon>
        <taxon>Kickxellomycotina</taxon>
        <taxon>Kickxellomycetes</taxon>
        <taxon>Kickxellales</taxon>
        <taxon>Kickxellaceae</taxon>
        <taxon>Coemansia</taxon>
    </lineage>
</organism>
<dbReference type="AlphaFoldDB" id="A0A9W8BNB1"/>
<gene>
    <name evidence="1" type="ORF">H4R26_000614</name>
</gene>